<evidence type="ECO:0000259" key="2">
    <source>
        <dbReference type="Pfam" id="PF13519"/>
    </source>
</evidence>
<protein>
    <submittedName>
        <fullName evidence="3">von Willebrand factor type A domain-containing protein</fullName>
    </submittedName>
</protein>
<reference evidence="3 4" key="1">
    <citation type="submission" date="2016-10" db="EMBL/GenBank/DDBJ databases">
        <authorList>
            <person name="de Groot N.N."/>
        </authorList>
    </citation>
    <scope>NUCLEOTIDE SEQUENCE [LARGE SCALE GENOMIC DNA]</scope>
    <source>
        <strain evidence="4">DSM 938 / 37b4</strain>
    </source>
</reference>
<evidence type="ECO:0000313" key="3">
    <source>
        <dbReference type="EMBL" id="SDE43052.1"/>
    </source>
</evidence>
<organism evidence="3 4">
    <name type="scientific">Rhodobacter capsulatus</name>
    <name type="common">Rhodopseudomonas capsulata</name>
    <dbReference type="NCBI Taxonomy" id="1061"/>
    <lineage>
        <taxon>Bacteria</taxon>
        <taxon>Pseudomonadati</taxon>
        <taxon>Pseudomonadota</taxon>
        <taxon>Alphaproteobacteria</taxon>
        <taxon>Rhodobacterales</taxon>
        <taxon>Rhodobacter group</taxon>
        <taxon>Rhodobacter</taxon>
    </lineage>
</organism>
<dbReference type="CDD" id="cd00198">
    <property type="entry name" value="vWFA"/>
    <property type="match status" value="2"/>
</dbReference>
<name>A0A1G7CUL8_RHOCA</name>
<keyword evidence="1" id="KW-1133">Transmembrane helix</keyword>
<dbReference type="PANTHER" id="PTHR37947:SF1">
    <property type="entry name" value="BLL2462 PROTEIN"/>
    <property type="match status" value="1"/>
</dbReference>
<dbReference type="RefSeq" id="WP_074552586.1">
    <property type="nucleotide sequence ID" value="NZ_CP119563.1"/>
</dbReference>
<sequence length="843" mass="89456">MDCTLAPALALHGDSLQCLGGSAVPWALAAAAAALGLSLLLARRDRRRGPIRLVSLASVAAALWLLALATERPVLTHHADQAGGGQIVVVLDNSESFWRDQTAARDALQLAARRIDDFAAALPPEEAALWRGQLVSFGAAARIEGGQMALPELAADLRRRDRPRPAAQSALASGLRKAEGLLSEVAGRRLIVLVSDGLTPPPEPALHDALRAAGIAVHVVIAGASAPGAGLVAADLGPEFRLGDAAVIRVTTLGAGQLGVSQDRQAQSVDVAPAETLQAARLVTRFARRGLQGLRLSFATEGGQQSRDLFTLVRGPARLLVFGPAPWAEALPARRWQITRARPEAPPDPGRFDLVVIDAAVPADFPQGYDRKLLQAADGTGLFLINGGLRDSREKEQRISDWGRSALAPILPVDSDPRAFQQEPPPRDIVIMVDVSGSMAGTRLGSAQSAIQAILRHLRPRDTVAILPFADVTMPRFEKTEASPSALAAARRFAAGLSAGGGTAPDSTIRASAGFVSNYCAFFFISDAEFDPPATAPQCFTTAISVSNQHFAMDIDAWGEEIRLGEGGNAEQLELRYFTPEPRTEYYREGSFAPLAVDGAAPQALPRVEGLAISYPRQDATVRLLHETPPPDPLFALRRDSRRPGVVTGAFLGPMGRAWSGKAATEAMLSSLLGWPDQDRYLLQLEDEGAVLRLWVTVLTGAERAVSGQISATLQWPDGATTGIALEHDARRGGWTGSFARPAQGTSRGLLTVQDGADVQRIPVQIPDAAPGSLPEREALQFGVDLPLLTGLAQATSGTRLDLSALPPLPVAGTVQHRPLHGPLIVIAFLLLAATLWLREVRR</sequence>
<dbReference type="AlphaFoldDB" id="A0A1G7CUL8"/>
<keyword evidence="1" id="KW-0472">Membrane</keyword>
<evidence type="ECO:0000313" key="4">
    <source>
        <dbReference type="Proteomes" id="UP000183812"/>
    </source>
</evidence>
<dbReference type="InterPro" id="IPR029062">
    <property type="entry name" value="Class_I_gatase-like"/>
</dbReference>
<feature type="transmembrane region" description="Helical" evidence="1">
    <location>
        <begin position="820"/>
        <end position="838"/>
    </location>
</feature>
<dbReference type="Proteomes" id="UP000183812">
    <property type="component" value="Unassembled WGS sequence"/>
</dbReference>
<dbReference type="PANTHER" id="PTHR37947">
    <property type="entry name" value="BLL2462 PROTEIN"/>
    <property type="match status" value="1"/>
</dbReference>
<feature type="transmembrane region" description="Helical" evidence="1">
    <location>
        <begin position="23"/>
        <end position="41"/>
    </location>
</feature>
<dbReference type="Gene3D" id="3.40.50.410">
    <property type="entry name" value="von Willebrand factor, type A domain"/>
    <property type="match status" value="2"/>
</dbReference>
<dbReference type="Pfam" id="PF13519">
    <property type="entry name" value="VWA_2"/>
    <property type="match status" value="1"/>
</dbReference>
<feature type="transmembrane region" description="Helical" evidence="1">
    <location>
        <begin position="53"/>
        <end position="70"/>
    </location>
</feature>
<proteinExistence type="predicted"/>
<gene>
    <name evidence="3" type="ORF">SAMN04244550_00386</name>
</gene>
<evidence type="ECO:0000256" key="1">
    <source>
        <dbReference type="SAM" id="Phobius"/>
    </source>
</evidence>
<dbReference type="SUPFAM" id="SSF53300">
    <property type="entry name" value="vWA-like"/>
    <property type="match status" value="2"/>
</dbReference>
<accession>A0A1G7CUL8</accession>
<dbReference type="OrthoDB" id="7813332at2"/>
<keyword evidence="1" id="KW-0812">Transmembrane</keyword>
<feature type="domain" description="VWFA" evidence="2">
    <location>
        <begin position="429"/>
        <end position="508"/>
    </location>
</feature>
<dbReference type="InterPro" id="IPR002035">
    <property type="entry name" value="VWF_A"/>
</dbReference>
<dbReference type="InterPro" id="IPR036465">
    <property type="entry name" value="vWFA_dom_sf"/>
</dbReference>
<dbReference type="EMBL" id="FNAY01000001">
    <property type="protein sequence ID" value="SDE43052.1"/>
    <property type="molecule type" value="Genomic_DNA"/>
</dbReference>
<dbReference type="SUPFAM" id="SSF52317">
    <property type="entry name" value="Class I glutamine amidotransferase-like"/>
    <property type="match status" value="1"/>
</dbReference>